<keyword evidence="1" id="KW-1133">Transmembrane helix</keyword>
<evidence type="ECO:0000313" key="3">
    <source>
        <dbReference type="Proteomes" id="UP000425178"/>
    </source>
</evidence>
<dbReference type="EMBL" id="CP046453">
    <property type="protein sequence ID" value="QGU05555.1"/>
    <property type="molecule type" value="Genomic_DNA"/>
</dbReference>
<dbReference type="InterPro" id="IPR021517">
    <property type="entry name" value="DUF3180"/>
</dbReference>
<evidence type="ECO:0000313" key="2">
    <source>
        <dbReference type="EMBL" id="QGU05555.1"/>
    </source>
</evidence>
<feature type="transmembrane region" description="Helical" evidence="1">
    <location>
        <begin position="34"/>
        <end position="54"/>
    </location>
</feature>
<proteinExistence type="predicted"/>
<reference evidence="2 3" key="1">
    <citation type="journal article" date="2021" name="Int. J. Syst. Evol. Microbiol.">
        <title>Classification of three corynebacterial strains isolated from a small paddock in North Rhine-Westphalia: proposal of &lt;i&gt;Corynebacterium kalinowskii&lt;/i&gt; sp. nov., &lt;i&gt;Corynebacterium comes&lt;/i&gt; sp. nov. and &lt;i&gt;Corynebacterium occultum&lt;/i&gt; sp. nov.</title>
        <authorList>
            <person name="Schaffert L."/>
            <person name="Ruwe M."/>
            <person name="Milse J."/>
            <person name="Hanuschka K."/>
            <person name="Ortseifen V."/>
            <person name="Droste J."/>
            <person name="Brandt D."/>
            <person name="Schl L."/>
            <person name="Kutter Y."/>
            <person name="Vinke S."/>
            <person name="Vieh P."/>
            <person name="Jacob L."/>
            <person name="L N.C."/>
            <person name="Schulte-Berndt E."/>
            <person name="Hain C."/>
            <person name="Linder M."/>
            <person name="Schmidt P."/>
            <person name="Wollenschl L."/>
            <person name="Luttermann T."/>
            <person name="Thieme E."/>
            <person name="Hassa J."/>
            <person name="Haak M."/>
            <person name="Wittchen M."/>
            <person name="Mentz A."/>
            <person name="Persicke M."/>
            <person name="Busche T."/>
            <person name="R C."/>
        </authorList>
    </citation>
    <scope>NUCLEOTIDE SEQUENCE [LARGE SCALE GENOMIC DNA]</scope>
    <source>
        <strain evidence="2 3">2019</strain>
    </source>
</reference>
<keyword evidence="3" id="KW-1185">Reference proteome</keyword>
<feature type="transmembrane region" description="Helical" evidence="1">
    <location>
        <begin position="121"/>
        <end position="139"/>
    </location>
</feature>
<evidence type="ECO:0000256" key="1">
    <source>
        <dbReference type="SAM" id="Phobius"/>
    </source>
</evidence>
<keyword evidence="1" id="KW-0812">Transmembrane</keyword>
<dbReference type="Pfam" id="PF11377">
    <property type="entry name" value="DUF3180"/>
    <property type="match status" value="1"/>
</dbReference>
<dbReference type="Proteomes" id="UP000425178">
    <property type="component" value="Chromosome"/>
</dbReference>
<protein>
    <recommendedName>
        <fullName evidence="4">DUF3180 domain-containing protein</fullName>
    </recommendedName>
</protein>
<feature type="transmembrane region" description="Helical" evidence="1">
    <location>
        <begin position="7"/>
        <end position="28"/>
    </location>
</feature>
<dbReference type="KEGG" id="ccoe:CETAM_11615"/>
<evidence type="ECO:0008006" key="4">
    <source>
        <dbReference type="Google" id="ProtNLM"/>
    </source>
</evidence>
<dbReference type="RefSeq" id="WP_156228984.1">
    <property type="nucleotide sequence ID" value="NZ_CP046453.1"/>
</dbReference>
<organism evidence="2 3">
    <name type="scientific">Corynebacterium comes</name>
    <dbReference type="NCBI Taxonomy" id="2675218"/>
    <lineage>
        <taxon>Bacteria</taxon>
        <taxon>Bacillati</taxon>
        <taxon>Actinomycetota</taxon>
        <taxon>Actinomycetes</taxon>
        <taxon>Mycobacteriales</taxon>
        <taxon>Corynebacteriaceae</taxon>
        <taxon>Corynebacterium</taxon>
    </lineage>
</organism>
<keyword evidence="1" id="KW-0472">Membrane</keyword>
<name>A0A6B8W2A7_9CORY</name>
<gene>
    <name evidence="2" type="ORF">CETAM_11615</name>
</gene>
<sequence>MQRTPIVGLVAAGGFTAAVAAILTWRFYGSMMTVPVTVSIFLWVMAAVCVYFAWKVRDQMAGGRIGQDRSQLNPLTAAMFLVIGKASAWTGAIVGGVYLGIGSFIVPQIGELAAAGDDLPGVAASAVGGIALSAAGVYLERHCEAPPPAEGEPVG</sequence>
<dbReference type="AlphaFoldDB" id="A0A6B8W2A7"/>
<accession>A0A6B8W2A7</accession>
<feature type="transmembrane region" description="Helical" evidence="1">
    <location>
        <begin position="75"/>
        <end position="101"/>
    </location>
</feature>